<keyword evidence="2" id="KW-1185">Reference proteome</keyword>
<dbReference type="Proteomes" id="UP001172680">
    <property type="component" value="Unassembled WGS sequence"/>
</dbReference>
<protein>
    <submittedName>
        <fullName evidence="1">Uncharacterized protein</fullName>
    </submittedName>
</protein>
<sequence>MSTQNVRFMIDIDTFRLTHPEADFFRYSDRLKNDLESAVMERDEPPSEEFLMLLPNSAFGFNMQEKQWVKLLVDYMLPVEWNKAAFRNLALDDETKELITALITNKIESEKSTDLMAGKGNGLIMLLHGGPGTGKTYTAEGVAELAEKPLYRVTCGDIGTNPVDVEKYLTKVLLLGKIWNCVVLLDEAEVFLQERNLEDLQRNALVSVFLRVLEYYDGILILTSNRVATFDEAFKSRIQLALRYEPLQKGQRKQIWSNFLERLESFEAEKIDIKDLHAHLEDLSQYEMNGRQIRNVVTTARQLATYKKRPMDFEALRHVINVSSKFDKYMKNVNEGLSDEDIAREDRIR</sequence>
<name>A0ACC2ZBV2_9PEZI</name>
<gene>
    <name evidence="1" type="ORF">H2199_003229</name>
</gene>
<reference evidence="1" key="1">
    <citation type="submission" date="2022-10" db="EMBL/GenBank/DDBJ databases">
        <title>Culturing micro-colonial fungi from biological soil crusts in the Mojave desert and describing Neophaeococcomyces mojavensis, and introducing the new genera and species Taxawa tesnikishii.</title>
        <authorList>
            <person name="Kurbessoian T."/>
            <person name="Stajich J.E."/>
        </authorList>
    </citation>
    <scope>NUCLEOTIDE SEQUENCE</scope>
    <source>
        <strain evidence="1">JES_115</strain>
    </source>
</reference>
<comment type="caution">
    <text evidence="1">The sequence shown here is derived from an EMBL/GenBank/DDBJ whole genome shotgun (WGS) entry which is preliminary data.</text>
</comment>
<dbReference type="EMBL" id="JAPDRP010000008">
    <property type="protein sequence ID" value="KAJ9645223.1"/>
    <property type="molecule type" value="Genomic_DNA"/>
</dbReference>
<organism evidence="1 2">
    <name type="scientific">Coniosporium tulheliwenetii</name>
    <dbReference type="NCBI Taxonomy" id="3383036"/>
    <lineage>
        <taxon>Eukaryota</taxon>
        <taxon>Fungi</taxon>
        <taxon>Dikarya</taxon>
        <taxon>Ascomycota</taxon>
        <taxon>Pezizomycotina</taxon>
        <taxon>Dothideomycetes</taxon>
        <taxon>Dothideomycetes incertae sedis</taxon>
        <taxon>Coniosporium</taxon>
    </lineage>
</organism>
<evidence type="ECO:0000313" key="2">
    <source>
        <dbReference type="Proteomes" id="UP001172680"/>
    </source>
</evidence>
<accession>A0ACC2ZBV2</accession>
<proteinExistence type="predicted"/>
<evidence type="ECO:0000313" key="1">
    <source>
        <dbReference type="EMBL" id="KAJ9645223.1"/>
    </source>
</evidence>